<dbReference type="InterPro" id="IPR039448">
    <property type="entry name" value="Beta_helix"/>
</dbReference>
<feature type="chain" id="PRO_5002117094" description="Right handed beta helix domain-containing protein" evidence="1">
    <location>
        <begin position="25"/>
        <end position="292"/>
    </location>
</feature>
<dbReference type="SUPFAM" id="SSF51126">
    <property type="entry name" value="Pectin lyase-like"/>
    <property type="match status" value="1"/>
</dbReference>
<dbReference type="STRING" id="483547.GSUB_10815"/>
<dbReference type="AlphaFoldDB" id="A0A0B5FS26"/>
<feature type="signal peptide" evidence="1">
    <location>
        <begin position="1"/>
        <end position="24"/>
    </location>
</feature>
<reference evidence="3 4" key="1">
    <citation type="journal article" date="2015" name="Genome Announc.">
        <title>Genomes of Geoalkalibacter ferrihydriticus Z-0531T and Geoalkalibacter subterraneus Red1T, Two Haloalkaliphilic Metal-Reducing Deltaproteobacteria.</title>
        <authorList>
            <person name="Badalamenti J.P."/>
            <person name="Krajmalnik-Brown R."/>
            <person name="Torres C.I."/>
            <person name="Bond D.R."/>
        </authorList>
    </citation>
    <scope>NUCLEOTIDE SEQUENCE [LARGE SCALE GENOMIC DNA]</scope>
    <source>
        <strain evidence="3 4">Red1</strain>
    </source>
</reference>
<dbReference type="HOGENOM" id="CLU_844017_0_0_7"/>
<evidence type="ECO:0000313" key="3">
    <source>
        <dbReference type="EMBL" id="AJF06950.1"/>
    </source>
</evidence>
<evidence type="ECO:0000313" key="4">
    <source>
        <dbReference type="Proteomes" id="UP000035036"/>
    </source>
</evidence>
<evidence type="ECO:0000256" key="1">
    <source>
        <dbReference type="SAM" id="SignalP"/>
    </source>
</evidence>
<dbReference type="Gene3D" id="2.160.20.10">
    <property type="entry name" value="Single-stranded right-handed beta-helix, Pectin lyase-like"/>
    <property type="match status" value="1"/>
</dbReference>
<dbReference type="Pfam" id="PF13229">
    <property type="entry name" value="Beta_helix"/>
    <property type="match status" value="1"/>
</dbReference>
<sequence length="292" mass="32172">MRLQIQWGTLCLGAAILLLISGCAATPGYQTSGEIAGGNFWKGDVFLRGDMIVPAGETLTIAPGTRVQFLPPGRGKDSFTDHPFFPGSELIVYGRVVAEGTSENPIIFKAEDSQGPPGSWGAINFQEDSSGRFSHCILTQADSALHSQNASMRVENCFFSQNLVAIRFNQTDILIRNNLIADNQTGIRFHYGAPEIVDNIFSGNEKGIFVTSFPKDYRICGNTIIGSRRYHVVLGEEVPDDVHMRNNYWGSDDSDEIEAGMFDGRRVEYIGRVLFEPFLTSPNPIAGPTWNR</sequence>
<dbReference type="KEGG" id="gsb:GSUB_10815"/>
<dbReference type="EMBL" id="CP010311">
    <property type="protein sequence ID" value="AJF06950.1"/>
    <property type="molecule type" value="Genomic_DNA"/>
</dbReference>
<feature type="domain" description="Right handed beta helix" evidence="2">
    <location>
        <begin position="122"/>
        <end position="224"/>
    </location>
</feature>
<keyword evidence="4" id="KW-1185">Reference proteome</keyword>
<gene>
    <name evidence="3" type="ORF">GSUB_10815</name>
</gene>
<evidence type="ECO:0000259" key="2">
    <source>
        <dbReference type="Pfam" id="PF13229"/>
    </source>
</evidence>
<dbReference type="PROSITE" id="PS51257">
    <property type="entry name" value="PROKAR_LIPOPROTEIN"/>
    <property type="match status" value="1"/>
</dbReference>
<proteinExistence type="predicted"/>
<dbReference type="OrthoDB" id="5401272at2"/>
<dbReference type="InterPro" id="IPR011050">
    <property type="entry name" value="Pectin_lyase_fold/virulence"/>
</dbReference>
<dbReference type="RefSeq" id="WP_040200789.1">
    <property type="nucleotide sequence ID" value="NZ_CP010311.1"/>
</dbReference>
<keyword evidence="1" id="KW-0732">Signal</keyword>
<dbReference type="Proteomes" id="UP000035036">
    <property type="component" value="Chromosome"/>
</dbReference>
<accession>A0A0B5FS26</accession>
<protein>
    <recommendedName>
        <fullName evidence="2">Right handed beta helix domain-containing protein</fullName>
    </recommendedName>
</protein>
<name>A0A0B5FS26_9BACT</name>
<organism evidence="3 4">
    <name type="scientific">Geoalkalibacter subterraneus</name>
    <dbReference type="NCBI Taxonomy" id="483547"/>
    <lineage>
        <taxon>Bacteria</taxon>
        <taxon>Pseudomonadati</taxon>
        <taxon>Thermodesulfobacteriota</taxon>
        <taxon>Desulfuromonadia</taxon>
        <taxon>Desulfuromonadales</taxon>
        <taxon>Geoalkalibacteraceae</taxon>
        <taxon>Geoalkalibacter</taxon>
    </lineage>
</organism>
<dbReference type="InterPro" id="IPR012334">
    <property type="entry name" value="Pectin_lyas_fold"/>
</dbReference>